<proteinExistence type="predicted"/>
<feature type="domain" description="SnoaL-like" evidence="1">
    <location>
        <begin position="25"/>
        <end position="140"/>
    </location>
</feature>
<dbReference type="InterPro" id="IPR032710">
    <property type="entry name" value="NTF2-like_dom_sf"/>
</dbReference>
<evidence type="ECO:0000259" key="1">
    <source>
        <dbReference type="Pfam" id="PF13577"/>
    </source>
</evidence>
<sequence>MTGTSAANAGAGAEPGLEALLLRVRRLEEAEAARNHLHRYAETLDAPTPEAVAALFTEDGALHTRLGDFVGREAIAGFYRDRLAADPSDKRHFVVSPRTTWLEPGLVEIASYFLFTGRGEDRSIIGWGTYLDRLRVEGGGALLEDKTITLHVGTDLHTGWPL</sequence>
<dbReference type="AlphaFoldDB" id="A0A852TZK4"/>
<dbReference type="CDD" id="cd00531">
    <property type="entry name" value="NTF2_like"/>
    <property type="match status" value="1"/>
</dbReference>
<organism evidence="2 3">
    <name type="scientific">Spinactinospora alkalitolerans</name>
    <dbReference type="NCBI Taxonomy" id="687207"/>
    <lineage>
        <taxon>Bacteria</taxon>
        <taxon>Bacillati</taxon>
        <taxon>Actinomycetota</taxon>
        <taxon>Actinomycetes</taxon>
        <taxon>Streptosporangiales</taxon>
        <taxon>Nocardiopsidaceae</taxon>
        <taxon>Spinactinospora</taxon>
    </lineage>
</organism>
<keyword evidence="3" id="KW-1185">Reference proteome</keyword>
<comment type="caution">
    <text evidence="2">The sequence shown here is derived from an EMBL/GenBank/DDBJ whole genome shotgun (WGS) entry which is preliminary data.</text>
</comment>
<evidence type="ECO:0000313" key="2">
    <source>
        <dbReference type="EMBL" id="NYE48203.1"/>
    </source>
</evidence>
<gene>
    <name evidence="2" type="ORF">HDA32_003323</name>
</gene>
<name>A0A852TZK4_9ACTN</name>
<dbReference type="RefSeq" id="WP_179644029.1">
    <property type="nucleotide sequence ID" value="NZ_BAAAYY010000016.1"/>
</dbReference>
<protein>
    <recommendedName>
        <fullName evidence="1">SnoaL-like domain-containing protein</fullName>
    </recommendedName>
</protein>
<dbReference type="EMBL" id="JACCCC010000001">
    <property type="protein sequence ID" value="NYE48203.1"/>
    <property type="molecule type" value="Genomic_DNA"/>
</dbReference>
<accession>A0A852TZK4</accession>
<reference evidence="2 3" key="1">
    <citation type="submission" date="2020-07" db="EMBL/GenBank/DDBJ databases">
        <title>Sequencing the genomes of 1000 actinobacteria strains.</title>
        <authorList>
            <person name="Klenk H.-P."/>
        </authorList>
    </citation>
    <scope>NUCLEOTIDE SEQUENCE [LARGE SCALE GENOMIC DNA]</scope>
    <source>
        <strain evidence="2 3">CXB654</strain>
    </source>
</reference>
<dbReference type="Proteomes" id="UP000589036">
    <property type="component" value="Unassembled WGS sequence"/>
</dbReference>
<dbReference type="InterPro" id="IPR037401">
    <property type="entry name" value="SnoaL-like"/>
</dbReference>
<dbReference type="Pfam" id="PF13577">
    <property type="entry name" value="SnoaL_4"/>
    <property type="match status" value="1"/>
</dbReference>
<dbReference type="Gene3D" id="3.10.450.50">
    <property type="match status" value="1"/>
</dbReference>
<dbReference type="SUPFAM" id="SSF54427">
    <property type="entry name" value="NTF2-like"/>
    <property type="match status" value="1"/>
</dbReference>
<evidence type="ECO:0000313" key="3">
    <source>
        <dbReference type="Proteomes" id="UP000589036"/>
    </source>
</evidence>